<organism evidence="4 5">
    <name type="scientific">Shewanella electrodiphila</name>
    <dbReference type="NCBI Taxonomy" id="934143"/>
    <lineage>
        <taxon>Bacteria</taxon>
        <taxon>Pseudomonadati</taxon>
        <taxon>Pseudomonadota</taxon>
        <taxon>Gammaproteobacteria</taxon>
        <taxon>Alteromonadales</taxon>
        <taxon>Shewanellaceae</taxon>
        <taxon>Shewanella</taxon>
    </lineage>
</organism>
<dbReference type="RefSeq" id="WP_248954455.1">
    <property type="nucleotide sequence ID" value="NZ_JAKIKU010000001.1"/>
</dbReference>
<accession>A0ABT0KJ78</accession>
<dbReference type="PANTHER" id="PTHR33540:SF1">
    <property type="entry name" value="N-ACETYLMURAMATE_N-ACETYLGLUCOSAMINE KINASE"/>
    <property type="match status" value="1"/>
</dbReference>
<proteinExistence type="predicted"/>
<comment type="caution">
    <text evidence="4">The sequence shown here is derived from an EMBL/GenBank/DDBJ whole genome shotgun (WGS) entry which is preliminary data.</text>
</comment>
<protein>
    <submittedName>
        <fullName evidence="4">Phosphotransferase</fullName>
    </submittedName>
</protein>
<feature type="domain" description="Aminoglycoside phosphotransferase" evidence="3">
    <location>
        <begin position="11"/>
        <end position="224"/>
    </location>
</feature>
<keyword evidence="5" id="KW-1185">Reference proteome</keyword>
<name>A0ABT0KJ78_9GAMM</name>
<evidence type="ECO:0000256" key="2">
    <source>
        <dbReference type="ARBA" id="ARBA00022840"/>
    </source>
</evidence>
<dbReference type="PANTHER" id="PTHR33540">
    <property type="entry name" value="TRNA THREONYLCARBAMOYLADENOSINE BIOSYNTHESIS PROTEIN TSAE"/>
    <property type="match status" value="1"/>
</dbReference>
<keyword evidence="2" id="KW-0067">ATP-binding</keyword>
<evidence type="ECO:0000256" key="1">
    <source>
        <dbReference type="ARBA" id="ARBA00022741"/>
    </source>
</evidence>
<evidence type="ECO:0000313" key="5">
    <source>
        <dbReference type="Proteomes" id="UP001202134"/>
    </source>
</evidence>
<dbReference type="Proteomes" id="UP001202134">
    <property type="component" value="Unassembled WGS sequence"/>
</dbReference>
<dbReference type="Pfam" id="PF01636">
    <property type="entry name" value="APH"/>
    <property type="match status" value="1"/>
</dbReference>
<keyword evidence="1" id="KW-0547">Nucleotide-binding</keyword>
<dbReference type="SUPFAM" id="SSF56112">
    <property type="entry name" value="Protein kinase-like (PK-like)"/>
    <property type="match status" value="1"/>
</dbReference>
<dbReference type="Gene3D" id="3.90.1200.10">
    <property type="match status" value="1"/>
</dbReference>
<evidence type="ECO:0000313" key="4">
    <source>
        <dbReference type="EMBL" id="MCL1043888.1"/>
    </source>
</evidence>
<dbReference type="Gene3D" id="3.30.200.20">
    <property type="entry name" value="Phosphorylase Kinase, domain 1"/>
    <property type="match status" value="1"/>
</dbReference>
<dbReference type="InterPro" id="IPR011009">
    <property type="entry name" value="Kinase-like_dom_sf"/>
</dbReference>
<gene>
    <name evidence="4" type="ORF">L2737_00890</name>
</gene>
<sequence>MSQYFKTEVSIELICGDASFRRYFRVKHLANSYIVSDSPIELVPIMPFIYMAKAYEKAGLIAPKIIAQDELNGFVLQSDLGDEQLLNQLNEHSVTDLYRKALGLLPKVATVTETEQGVLPGYDQAFVARELDIFTEWLLIKHLGFTLSHSDKKIIEHAFSVLTTSALEQPSVGMHRDFHSRNILVVDNELALIDFQDAVLGPVTYDAVSLLRDCYIKWPNEIIDSLKQEHWQLCLQQGLISNCVTFTQYQTWFDLMGLQRHVKAAGIFARLNHRDGKAGYLKDIPLTLTYIVEVAALYPQLHQFGDWVKQHVLPKVNCA</sequence>
<evidence type="ECO:0000259" key="3">
    <source>
        <dbReference type="Pfam" id="PF01636"/>
    </source>
</evidence>
<dbReference type="InterPro" id="IPR002575">
    <property type="entry name" value="Aminoglycoside_PTrfase"/>
</dbReference>
<dbReference type="EMBL" id="JAKIKU010000001">
    <property type="protein sequence ID" value="MCL1043888.1"/>
    <property type="molecule type" value="Genomic_DNA"/>
</dbReference>
<reference evidence="4 5" key="1">
    <citation type="submission" date="2022-01" db="EMBL/GenBank/DDBJ databases">
        <title>Whole genome-based taxonomy of the Shewanellaceae.</title>
        <authorList>
            <person name="Martin-Rodriguez A.J."/>
        </authorList>
    </citation>
    <scope>NUCLEOTIDE SEQUENCE [LARGE SCALE GENOMIC DNA]</scope>
    <source>
        <strain evidence="4 5">DSM 24955</strain>
    </source>
</reference>